<evidence type="ECO:0000256" key="4">
    <source>
        <dbReference type="ARBA" id="ARBA00031870"/>
    </source>
</evidence>
<name>A0A3N0I379_9FIRM</name>
<comment type="similarity">
    <text evidence="2">Belongs to the pseudouridine synthase RluA family.</text>
</comment>
<comment type="catalytic activity">
    <reaction evidence="1">
        <text>a uridine in RNA = a pseudouridine in RNA</text>
        <dbReference type="Rhea" id="RHEA:48348"/>
        <dbReference type="Rhea" id="RHEA-COMP:12068"/>
        <dbReference type="Rhea" id="RHEA-COMP:12069"/>
        <dbReference type="ChEBI" id="CHEBI:65314"/>
        <dbReference type="ChEBI" id="CHEBI:65315"/>
    </reaction>
</comment>
<comment type="caution">
    <text evidence="8">The sequence shown here is derived from an EMBL/GenBank/DDBJ whole genome shotgun (WGS) entry which is preliminary data.</text>
</comment>
<dbReference type="Pfam" id="PF01479">
    <property type="entry name" value="S4"/>
    <property type="match status" value="1"/>
</dbReference>
<dbReference type="InterPro" id="IPR036986">
    <property type="entry name" value="S4_RNA-bd_sf"/>
</dbReference>
<dbReference type="RefSeq" id="WP_128519613.1">
    <property type="nucleotide sequence ID" value="NZ_CAUWBR010000034.1"/>
</dbReference>
<reference evidence="8 9" key="1">
    <citation type="submission" date="2018-11" db="EMBL/GenBank/DDBJ databases">
        <title>Clostridium sp. nov., a member of the family Erysipelotrichaceae isolated from pig faeces.</title>
        <authorList>
            <person name="Chang Y.-H."/>
        </authorList>
    </citation>
    <scope>NUCLEOTIDE SEQUENCE [LARGE SCALE GENOMIC DNA]</scope>
    <source>
        <strain evidence="8 9">YH-panp20</strain>
    </source>
</reference>
<feature type="domain" description="RNA-binding S4" evidence="7">
    <location>
        <begin position="13"/>
        <end position="73"/>
    </location>
</feature>
<dbReference type="InterPro" id="IPR006224">
    <property type="entry name" value="PsdUridine_synth_RluA-like_CS"/>
</dbReference>
<dbReference type="Proteomes" id="UP000276568">
    <property type="component" value="Unassembled WGS sequence"/>
</dbReference>
<dbReference type="GO" id="GO:0003723">
    <property type="term" value="F:RNA binding"/>
    <property type="evidence" value="ECO:0007669"/>
    <property type="project" value="UniProtKB-KW"/>
</dbReference>
<dbReference type="Gene3D" id="3.10.290.10">
    <property type="entry name" value="RNA-binding S4 domain"/>
    <property type="match status" value="1"/>
</dbReference>
<evidence type="ECO:0000313" key="9">
    <source>
        <dbReference type="Proteomes" id="UP000276568"/>
    </source>
</evidence>
<dbReference type="PROSITE" id="PS50889">
    <property type="entry name" value="S4"/>
    <property type="match status" value="1"/>
</dbReference>
<keyword evidence="6" id="KW-0694">RNA-binding</keyword>
<dbReference type="CDD" id="cd00165">
    <property type="entry name" value="S4"/>
    <property type="match status" value="1"/>
</dbReference>
<dbReference type="Gene3D" id="3.30.2350.10">
    <property type="entry name" value="Pseudouridine synthase"/>
    <property type="match status" value="1"/>
</dbReference>
<dbReference type="AlphaFoldDB" id="A0A3N0I379"/>
<organism evidence="8 9">
    <name type="scientific">Absicoccus porci</name>
    <dbReference type="NCBI Taxonomy" id="2486576"/>
    <lineage>
        <taxon>Bacteria</taxon>
        <taxon>Bacillati</taxon>
        <taxon>Bacillota</taxon>
        <taxon>Erysipelotrichia</taxon>
        <taxon>Erysipelotrichales</taxon>
        <taxon>Erysipelotrichaceae</taxon>
        <taxon>Absicoccus</taxon>
    </lineage>
</organism>
<dbReference type="PROSITE" id="PS01129">
    <property type="entry name" value="PSI_RLU"/>
    <property type="match status" value="1"/>
</dbReference>
<dbReference type="InterPro" id="IPR002942">
    <property type="entry name" value="S4_RNA-bd"/>
</dbReference>
<evidence type="ECO:0000256" key="1">
    <source>
        <dbReference type="ARBA" id="ARBA00000073"/>
    </source>
</evidence>
<evidence type="ECO:0000256" key="2">
    <source>
        <dbReference type="ARBA" id="ARBA00010876"/>
    </source>
</evidence>
<accession>A0A3N0I379</accession>
<dbReference type="SUPFAM" id="SSF55120">
    <property type="entry name" value="Pseudouridine synthase"/>
    <property type="match status" value="1"/>
</dbReference>
<keyword evidence="3" id="KW-0413">Isomerase</keyword>
<keyword evidence="9" id="KW-1185">Reference proteome</keyword>
<proteinExistence type="inferred from homology"/>
<dbReference type="GO" id="GO:0120159">
    <property type="term" value="F:rRNA pseudouridine synthase activity"/>
    <property type="evidence" value="ECO:0007669"/>
    <property type="project" value="UniProtKB-ARBA"/>
</dbReference>
<sequence>MKEIEVLENDAGQRLDKFLMKTFPDLSKSMMYKGIRKKKIKVNRKRCTYDQMLQPHDHILLFLPPDVLKEKEREVPSASTQLDIVFEDQNLLIINKPAGLLSQSDQKEKQDCVVSRVQAYLYQKGEYTMADHSFAPTICHRLDRNTAGLIIAAKNANTLRIINQAIAERAIKKQYRALVSGTFLLDSFQMHGYLKKEGTKAIVKDKPTPGFAEAYMDVKTISKKKDATWCDILLHTGRFHQIRAMMGHFHHPLVGDHKYGYEGPEKQYSLIAYRLDLRNVPMEISQRIFEI</sequence>
<dbReference type="OrthoDB" id="9807829at2"/>
<dbReference type="CDD" id="cd02869">
    <property type="entry name" value="PseudoU_synth_RluA_like"/>
    <property type="match status" value="1"/>
</dbReference>
<dbReference type="PANTHER" id="PTHR21600">
    <property type="entry name" value="MITOCHONDRIAL RNA PSEUDOURIDINE SYNTHASE"/>
    <property type="match status" value="1"/>
</dbReference>
<gene>
    <name evidence="8" type="ORF">EDX97_02540</name>
</gene>
<evidence type="ECO:0000313" key="8">
    <source>
        <dbReference type="EMBL" id="RNM31453.1"/>
    </source>
</evidence>
<dbReference type="InterPro" id="IPR050188">
    <property type="entry name" value="RluA_PseudoU_synthase"/>
</dbReference>
<dbReference type="InterPro" id="IPR020103">
    <property type="entry name" value="PsdUridine_synth_cat_dom_sf"/>
</dbReference>
<evidence type="ECO:0000256" key="3">
    <source>
        <dbReference type="ARBA" id="ARBA00023235"/>
    </source>
</evidence>
<protein>
    <recommendedName>
        <fullName evidence="4">RNA pseudouridylate synthase</fullName>
    </recommendedName>
    <alternativeName>
        <fullName evidence="5">RNA-uridine isomerase</fullName>
    </alternativeName>
</protein>
<evidence type="ECO:0000259" key="7">
    <source>
        <dbReference type="SMART" id="SM00363"/>
    </source>
</evidence>
<dbReference type="EMBL" id="RJQC01000001">
    <property type="protein sequence ID" value="RNM31453.1"/>
    <property type="molecule type" value="Genomic_DNA"/>
</dbReference>
<dbReference type="InterPro" id="IPR006145">
    <property type="entry name" value="PsdUridine_synth_RsuA/RluA"/>
</dbReference>
<evidence type="ECO:0000256" key="6">
    <source>
        <dbReference type="PROSITE-ProRule" id="PRU00182"/>
    </source>
</evidence>
<dbReference type="Pfam" id="PF00849">
    <property type="entry name" value="PseudoU_synth_2"/>
    <property type="match status" value="1"/>
</dbReference>
<dbReference type="SUPFAM" id="SSF55174">
    <property type="entry name" value="Alpha-L RNA-binding motif"/>
    <property type="match status" value="1"/>
</dbReference>
<dbReference type="SMART" id="SM00363">
    <property type="entry name" value="S4"/>
    <property type="match status" value="1"/>
</dbReference>
<dbReference type="GO" id="GO:0000455">
    <property type="term" value="P:enzyme-directed rRNA pseudouridine synthesis"/>
    <property type="evidence" value="ECO:0007669"/>
    <property type="project" value="UniProtKB-ARBA"/>
</dbReference>
<evidence type="ECO:0000256" key="5">
    <source>
        <dbReference type="ARBA" id="ARBA00033164"/>
    </source>
</evidence>